<dbReference type="InterPro" id="IPR013940">
    <property type="entry name" value="Spo22/ZIP4/TEX11"/>
</dbReference>
<protein>
    <recommendedName>
        <fullName evidence="2">Protein ZIP4 homolog</fullName>
    </recommendedName>
</protein>
<accession>A0ABQ0FUS0</accession>
<gene>
    <name evidence="3" type="ORF">APTSU1_001824900</name>
</gene>
<dbReference type="EMBL" id="BAAFST010000020">
    <property type="protein sequence ID" value="GAB1303008.1"/>
    <property type="molecule type" value="Genomic_DNA"/>
</dbReference>
<comment type="caution">
    <text evidence="3">The sequence shown here is derived from an EMBL/GenBank/DDBJ whole genome shotgun (WGS) entry which is preliminary data.</text>
</comment>
<dbReference type="InterPro" id="IPR042861">
    <property type="entry name" value="TEX11"/>
</dbReference>
<dbReference type="InterPro" id="IPR011990">
    <property type="entry name" value="TPR-like_helical_dom_sf"/>
</dbReference>
<dbReference type="Proteomes" id="UP001623349">
    <property type="component" value="Unassembled WGS sequence"/>
</dbReference>
<dbReference type="Pfam" id="PF08631">
    <property type="entry name" value="SPO22"/>
    <property type="match status" value="1"/>
</dbReference>
<evidence type="ECO:0000256" key="2">
    <source>
        <dbReference type="ARBA" id="ARBA00031845"/>
    </source>
</evidence>
<dbReference type="PANTHER" id="PTHR47083">
    <property type="entry name" value="TESTIS-EXPRESSED PROTEIN 11"/>
    <property type="match status" value="1"/>
</dbReference>
<dbReference type="SUPFAM" id="SSF48452">
    <property type="entry name" value="TPR-like"/>
    <property type="match status" value="1"/>
</dbReference>
<dbReference type="PANTHER" id="PTHR47083:SF1">
    <property type="entry name" value="TESTIS-EXPRESSED PROTEIN 11"/>
    <property type="match status" value="1"/>
</dbReference>
<organism evidence="3 4">
    <name type="scientific">Apodemus speciosus</name>
    <name type="common">Large Japanese field mouse</name>
    <dbReference type="NCBI Taxonomy" id="105296"/>
    <lineage>
        <taxon>Eukaryota</taxon>
        <taxon>Metazoa</taxon>
        <taxon>Chordata</taxon>
        <taxon>Craniata</taxon>
        <taxon>Vertebrata</taxon>
        <taxon>Euteleostomi</taxon>
        <taxon>Mammalia</taxon>
        <taxon>Eutheria</taxon>
        <taxon>Euarchontoglires</taxon>
        <taxon>Glires</taxon>
        <taxon>Rodentia</taxon>
        <taxon>Myomorpha</taxon>
        <taxon>Muroidea</taxon>
        <taxon>Muridae</taxon>
        <taxon>Murinae</taxon>
        <taxon>Apodemus</taxon>
    </lineage>
</organism>
<proteinExistence type="predicted"/>
<evidence type="ECO:0000313" key="3">
    <source>
        <dbReference type="EMBL" id="GAB1303008.1"/>
    </source>
</evidence>
<keyword evidence="1" id="KW-0469">Meiosis</keyword>
<dbReference type="Gene3D" id="1.25.40.10">
    <property type="entry name" value="Tetratricopeptide repeat domain"/>
    <property type="match status" value="1"/>
</dbReference>
<keyword evidence="4" id="KW-1185">Reference proteome</keyword>
<reference evidence="3 4" key="1">
    <citation type="submission" date="2024-08" db="EMBL/GenBank/DDBJ databases">
        <title>The draft genome of Apodemus speciosus.</title>
        <authorList>
            <person name="Nabeshima K."/>
            <person name="Suzuki S."/>
            <person name="Onuma M."/>
        </authorList>
    </citation>
    <scope>NUCLEOTIDE SEQUENCE [LARGE SCALE GENOMIC DNA]</scope>
    <source>
        <strain evidence="3">IB14-021</strain>
    </source>
</reference>
<name>A0ABQ0FUS0_APOSI</name>
<evidence type="ECO:0000313" key="4">
    <source>
        <dbReference type="Proteomes" id="UP001623349"/>
    </source>
</evidence>
<sequence>MNFKEIAKTLIITGNSRRLHEMIDRFFINISNFNRESLTEMQNIQIEEMAVNLWNWTVTKRIELSVRKNQAAKLCYIACKLLCMHGISVSSEEAIQRQILMNMKTGKEWLNTGNPQIADEFFQAAMANLEKLYVRLMQSCYTEPNLSMYKITVEKGIFHVLSYQAESSVAQGDFKKSSMCILRCKDMLMRLPEMPWLQNIFIYSVITLELKQASRINTKRVHSGLDQSYEIGKMDNDSVEPQMLAKALRFLATIYLNYENEEYCNKALIAILLANKEHLDPAGLFLKMRILMKGKAWNDELLEAAKEILYLAMPLEFCLSVIQFLMDNKRDSVGFCFLRIISDHFTLSEDRKRIVLFYVEMLLQKDQDMIAEEKIKEILIDHQTRSRLTRDLVNWLHNILWGKAARSVEIQDYADALHWYSYSLKLYECDQADLDLVKLKRNMASCYLPLRQLDKAKEAIAEAEQHDPTNTFTQYCIFKIAIMEGDIYRALQVVCTLKKFLMDEESEDRGLIESGVSTLQILNLSIDFALENGQQFVAEKGLEYLFQLSKDPKEVLGALKKKEMDRLLNYLNTALLKISEHFDESPLDSTANDASWLRKIAWNLALQSEKDLEAMKNFFMVSYELSLFCPVDQGLLIAQKTCLLVAAAVDLEQGRKATTTYEQNKFLRTALEQIQKCKTVWNLLKQTGDFSGDDCGVMLLLYEFEVKTKTNDPSLERFLDSLWKMPGLQSTTLETIALLAMDKPAHYPTIAQKALKKLLVIYRRRKPVDVLKYSTCMHNLIGLLVSDEIWNIAVYPLKEVWNHLKNALNIISQNKGYPEEEIAWLMIKAWNIGILMYSKNKHASSERWAGMAMEFLGHLGSLKTSYEAKVNLLYANLKEALDKKVNLRSTEMTEWLKALTVPPKDQGSVPSTNTAAHNHV</sequence>
<evidence type="ECO:0000256" key="1">
    <source>
        <dbReference type="ARBA" id="ARBA00023254"/>
    </source>
</evidence>